<sequence length="273" mass="29891">MLNSKLIFIIAFIAVLTGLYGVADKLLSSPEAVVMPVSDDEAPITYTLWQVKKNMDKGTFLTLRDLKRVQLGQKEAQALGFNADVDLKLDTQTLTNTALNIDQYLLPEQLSHPGDLGYLSLIAREGMTLYPLTVATKNLINNYILPGDDIDILVVSSPEYNLATDTHRVEDFIGLKASLLMRKVRVISIGESEPGGAAPKVKSSNKEETRMVIEVAPDDLARLTLAQRTMHIEVHPSQHYGPNPEADVSDVITNYTGVVELRGASKSNVGGIF</sequence>
<feature type="domain" description="Flp pilus assembly protein RcpC/CpaB" evidence="1">
    <location>
        <begin position="119"/>
        <end position="232"/>
    </location>
</feature>
<organism evidence="2 3">
    <name type="scientific">Shewanella psychrophila</name>
    <dbReference type="NCBI Taxonomy" id="225848"/>
    <lineage>
        <taxon>Bacteria</taxon>
        <taxon>Pseudomonadati</taxon>
        <taxon>Pseudomonadota</taxon>
        <taxon>Gammaproteobacteria</taxon>
        <taxon>Alteromonadales</taxon>
        <taxon>Shewanellaceae</taxon>
        <taxon>Shewanella</taxon>
    </lineage>
</organism>
<keyword evidence="3" id="KW-1185">Reference proteome</keyword>
<dbReference type="AlphaFoldDB" id="A0A1S6HRJ3"/>
<name>A0A1S6HRJ3_9GAMM</name>
<accession>A0A1S6HRJ3</accession>
<dbReference type="OrthoDB" id="6399095at2"/>
<dbReference type="KEGG" id="spsw:Sps_02971"/>
<evidence type="ECO:0000313" key="3">
    <source>
        <dbReference type="Proteomes" id="UP000189545"/>
    </source>
</evidence>
<protein>
    <submittedName>
        <fullName evidence="2">Flp pilus assembly protein CpaB</fullName>
    </submittedName>
</protein>
<evidence type="ECO:0000313" key="2">
    <source>
        <dbReference type="EMBL" id="AQS38118.1"/>
    </source>
</evidence>
<dbReference type="EMBL" id="CP014782">
    <property type="protein sequence ID" value="AQS38118.1"/>
    <property type="molecule type" value="Genomic_DNA"/>
</dbReference>
<proteinExistence type="predicted"/>
<dbReference type="RefSeq" id="WP_077753207.1">
    <property type="nucleotide sequence ID" value="NZ_CP014782.1"/>
</dbReference>
<reference evidence="2 3" key="1">
    <citation type="submission" date="2016-03" db="EMBL/GenBank/DDBJ databases">
        <title>Complete genome sequence of Shewanella psychrophila WP2, a deep sea bacterium isolated from west Pacific sediment.</title>
        <authorList>
            <person name="Xu G."/>
            <person name="Jian H."/>
        </authorList>
    </citation>
    <scope>NUCLEOTIDE SEQUENCE [LARGE SCALE GENOMIC DNA]</scope>
    <source>
        <strain evidence="2 3">WP2</strain>
    </source>
</reference>
<dbReference type="STRING" id="225848.Sps_02971"/>
<dbReference type="Pfam" id="PF16976">
    <property type="entry name" value="RcpC"/>
    <property type="match status" value="1"/>
</dbReference>
<evidence type="ECO:0000259" key="1">
    <source>
        <dbReference type="Pfam" id="PF16976"/>
    </source>
</evidence>
<dbReference type="InterPro" id="IPR031571">
    <property type="entry name" value="RcpC_dom"/>
</dbReference>
<dbReference type="Proteomes" id="UP000189545">
    <property type="component" value="Chromosome"/>
</dbReference>
<gene>
    <name evidence="2" type="ORF">Sps_02971</name>
</gene>